<dbReference type="EMBL" id="KE346352">
    <property type="protein sequence ID" value="EXC34929.1"/>
    <property type="molecule type" value="Genomic_DNA"/>
</dbReference>
<evidence type="ECO:0000313" key="1">
    <source>
        <dbReference type="EMBL" id="EXC34929.1"/>
    </source>
</evidence>
<gene>
    <name evidence="1" type="ORF">L484_020046</name>
</gene>
<name>W9SC26_9ROSA</name>
<proteinExistence type="predicted"/>
<evidence type="ECO:0008006" key="3">
    <source>
        <dbReference type="Google" id="ProtNLM"/>
    </source>
</evidence>
<dbReference type="Proteomes" id="UP000030645">
    <property type="component" value="Unassembled WGS sequence"/>
</dbReference>
<organism evidence="1 2">
    <name type="scientific">Morus notabilis</name>
    <dbReference type="NCBI Taxonomy" id="981085"/>
    <lineage>
        <taxon>Eukaryota</taxon>
        <taxon>Viridiplantae</taxon>
        <taxon>Streptophyta</taxon>
        <taxon>Embryophyta</taxon>
        <taxon>Tracheophyta</taxon>
        <taxon>Spermatophyta</taxon>
        <taxon>Magnoliopsida</taxon>
        <taxon>eudicotyledons</taxon>
        <taxon>Gunneridae</taxon>
        <taxon>Pentapetalae</taxon>
        <taxon>rosids</taxon>
        <taxon>fabids</taxon>
        <taxon>Rosales</taxon>
        <taxon>Moraceae</taxon>
        <taxon>Moreae</taxon>
        <taxon>Morus</taxon>
    </lineage>
</organism>
<sequence>MGSGKLEIWVMKEYGVKESVVKEFNIASYEPEAFEVIPGLAEISKNRKEGREIVINRVSCALRNGEILLEDEGRALLIYDPQTESFKDVELKGMPEMSFDTVVHVGNFNKIETRIDM</sequence>
<accession>W9SC26</accession>
<evidence type="ECO:0000313" key="2">
    <source>
        <dbReference type="Proteomes" id="UP000030645"/>
    </source>
</evidence>
<protein>
    <recommendedName>
        <fullName evidence="3">F-box associated domain-containing protein</fullName>
    </recommendedName>
</protein>
<reference evidence="2" key="1">
    <citation type="submission" date="2013-01" db="EMBL/GenBank/DDBJ databases">
        <title>Draft Genome Sequence of a Mulberry Tree, Morus notabilis C.K. Schneid.</title>
        <authorList>
            <person name="He N."/>
            <person name="Zhao S."/>
        </authorList>
    </citation>
    <scope>NUCLEOTIDE SEQUENCE</scope>
</reference>
<dbReference type="AlphaFoldDB" id="W9SC26"/>
<keyword evidence="2" id="KW-1185">Reference proteome</keyword>